<protein>
    <submittedName>
        <fullName evidence="2">Uncharacterized protein</fullName>
    </submittedName>
</protein>
<name>A0ABQ5KJS0_9EUKA</name>
<evidence type="ECO:0000313" key="3">
    <source>
        <dbReference type="Proteomes" id="UP001057375"/>
    </source>
</evidence>
<dbReference type="Proteomes" id="UP001057375">
    <property type="component" value="Unassembled WGS sequence"/>
</dbReference>
<evidence type="ECO:0000256" key="1">
    <source>
        <dbReference type="SAM" id="MobiDB-lite"/>
    </source>
</evidence>
<proteinExistence type="predicted"/>
<feature type="compositionally biased region" description="Basic and acidic residues" evidence="1">
    <location>
        <begin position="1210"/>
        <end position="1224"/>
    </location>
</feature>
<dbReference type="EMBL" id="BQXS01010044">
    <property type="protein sequence ID" value="GKT32741.1"/>
    <property type="molecule type" value="Genomic_DNA"/>
</dbReference>
<keyword evidence="3" id="KW-1185">Reference proteome</keyword>
<evidence type="ECO:0000313" key="2">
    <source>
        <dbReference type="EMBL" id="GKT32741.1"/>
    </source>
</evidence>
<sequence length="1342" mass="155493">MHHEHSFSPCTEISVSDPTLATLGDKLKDLIKFRTTHSKVEIRRLFDDIILCLKYFLKSFTTPSEIEENRSNFIYIFDYISSLLKRRDPTTSNPLFFKMIIGSSLIKNILRSLLTPMLKVEVILRDKNPRRINSLTKDLFLFLGNSMMLSPLHFINNIRDNDKCHDFLETSINIFKHGSSMSLEEEFVESILASVKMLSVLSHTTSMHISFDSFLPYVVPWMEKYQSQRLCGDWITILRGFMYDPFGESLNSERMKKCWHLFPKLFEVIKKEVSLENPTINVKDDHNVKSSKRYEFDFQDYFVNFLEISFYFCSCSHTAEVFDILKDSLDDIIKFVVTHRVDGHMASFLQLMSSFSAIPSIVPHISPKYDEDVLYCHRNRNYHSRSGKYSLESLQYLRYFLNCHSSPSIQKLDELIGTIKEYDEDEGFDDEAFDQLFLKYQDSLLEILSSCCTSDQSICDHRIELVLCVGCLVFFFSQMDLSLSEEIIQLIFANFYDYLSRIVRGLEGDIDYEFGILCEHFLILTFCVEPLTILVKIEPELRYLFKQGAMNKLCGDTPSVVLYICDEWASVLYDTNPGKLLLLNIIGAYFKDWLRIYQDPQVCVPFFSIPNTISRQVDEIVDEKYIAICTEIWPMFDALFELFEGKESMFFKDGFCEENILNAQVYHLFYLMVHLSSIHSNAIKIYDLINDMLPIWSEDIRCLELGANNSSLDARLLGNLVSVFSNVPSLVPHLSPRFDDIMIWCTKRQMNNNDVLNYISNCYPKLSHWVDMVKHLQIGVEFEECPGFLYRDEIFSLFLAYQSREEIQEHKLEFLMCMKCLRTSIDVFQSEKIVSWIIDLVENMFDHLINVQQILNINIISQGFWEICLKIAAIVSFRNDDESFPGIDDSLVALFLSKISPIIGCYYVSEGTEGSGRIISLRELEVLLDLLRTDNITTSLSILGILKPFIKPLIDRITIENNDKSGDSYSKCSVLIDILTTILAQNSDQEMNPTLLAEIWDIFLAFREFFQDHYGILLLFRRIPFGFLKFLSKLCCVQVHTTCEIFSVVKDKLDDWLHVIEANEKIFMMELIDLVISLSKVPSIVPQLSPKYDDHIALHCKREECITLPSYLQNVYSHISSFLFPSLLHSIPSISLIPTIETTQYPNATSLLPTTHFCDGVKYVSSISAGYLQHQEISTICLIVGGTELEYSRVRYGELCVETCVANERKEEEEAAAEKETREKEEEEKEEEEKEKEITRNTRQVTHSSLIKYTPPHHMLVTMSFTEERPLRQSVYDFIERTGACVEILFDEQTCSFEGFDQEAWKEGMEEVEEECKMIRSQESSGCEDLGDFYPAFASGYM</sequence>
<feature type="region of interest" description="Disordered" evidence="1">
    <location>
        <begin position="1210"/>
        <end position="1246"/>
    </location>
</feature>
<accession>A0ABQ5KJS0</accession>
<organism evidence="2 3">
    <name type="scientific">Aduncisulcus paluster</name>
    <dbReference type="NCBI Taxonomy" id="2918883"/>
    <lineage>
        <taxon>Eukaryota</taxon>
        <taxon>Metamonada</taxon>
        <taxon>Carpediemonas-like organisms</taxon>
        <taxon>Aduncisulcus</taxon>
    </lineage>
</organism>
<comment type="caution">
    <text evidence="2">The sequence shown here is derived from an EMBL/GenBank/DDBJ whole genome shotgun (WGS) entry which is preliminary data.</text>
</comment>
<feature type="compositionally biased region" description="Acidic residues" evidence="1">
    <location>
        <begin position="1225"/>
        <end position="1234"/>
    </location>
</feature>
<gene>
    <name evidence="2" type="ORF">ADUPG1_006819</name>
</gene>
<reference evidence="2" key="1">
    <citation type="submission" date="2022-03" db="EMBL/GenBank/DDBJ databases">
        <title>Draft genome sequence of Aduncisulcus paluster, a free-living microaerophilic Fornicata.</title>
        <authorList>
            <person name="Yuyama I."/>
            <person name="Kume K."/>
            <person name="Tamura T."/>
            <person name="Inagaki Y."/>
            <person name="Hashimoto T."/>
        </authorList>
    </citation>
    <scope>NUCLEOTIDE SEQUENCE</scope>
    <source>
        <strain evidence="2">NY0171</strain>
    </source>
</reference>